<gene>
    <name evidence="1" type="ORF">RBSWK_04541</name>
</gene>
<accession>L7CC10</accession>
<reference evidence="1 2" key="1">
    <citation type="journal article" date="2013" name="Mar. Genomics">
        <title>Expression of sulfatases in Rhodopirellula baltica and the diversity of sulfatases in the genus Rhodopirellula.</title>
        <authorList>
            <person name="Wegner C.E."/>
            <person name="Richter-Heitmann T."/>
            <person name="Klindworth A."/>
            <person name="Klockow C."/>
            <person name="Richter M."/>
            <person name="Achstetter T."/>
            <person name="Glockner F.O."/>
            <person name="Harder J."/>
        </authorList>
    </citation>
    <scope>NUCLEOTIDE SEQUENCE [LARGE SCALE GENOMIC DNA]</scope>
    <source>
        <strain evidence="1 2">SWK14</strain>
    </source>
</reference>
<comment type="caution">
    <text evidence="1">The sequence shown here is derived from an EMBL/GenBank/DDBJ whole genome shotgun (WGS) entry which is preliminary data.</text>
</comment>
<name>L7CC10_RHOBT</name>
<proteinExistence type="predicted"/>
<dbReference type="EMBL" id="AMWG01000121">
    <property type="protein sequence ID" value="ELP31523.1"/>
    <property type="molecule type" value="Genomic_DNA"/>
</dbReference>
<dbReference type="Proteomes" id="UP000010959">
    <property type="component" value="Unassembled WGS sequence"/>
</dbReference>
<organism evidence="1 2">
    <name type="scientific">Rhodopirellula baltica SWK14</name>
    <dbReference type="NCBI Taxonomy" id="993516"/>
    <lineage>
        <taxon>Bacteria</taxon>
        <taxon>Pseudomonadati</taxon>
        <taxon>Planctomycetota</taxon>
        <taxon>Planctomycetia</taxon>
        <taxon>Pirellulales</taxon>
        <taxon>Pirellulaceae</taxon>
        <taxon>Rhodopirellula</taxon>
    </lineage>
</organism>
<protein>
    <submittedName>
        <fullName evidence="1">Uncharacterized protein</fullName>
    </submittedName>
</protein>
<dbReference type="PATRIC" id="fig|993516.3.peg.4849"/>
<sequence>MDVAQLIRVCQMESVTCRIDAHLCGTIDGVFVIVDSENTSFDPSLMIDIVVPDFSRFAFHAGLQPRGGPGFAYGGRSVISGTFTHVPTSKYPSAMIGFTFVEVSRHRRPPARILPSLPTEMET</sequence>
<evidence type="ECO:0000313" key="1">
    <source>
        <dbReference type="EMBL" id="ELP31523.1"/>
    </source>
</evidence>
<dbReference type="AlphaFoldDB" id="L7CC10"/>
<evidence type="ECO:0000313" key="2">
    <source>
        <dbReference type="Proteomes" id="UP000010959"/>
    </source>
</evidence>